<proteinExistence type="predicted"/>
<keyword evidence="1" id="KW-0802">TPR repeat</keyword>
<comment type="caution">
    <text evidence="3">The sequence shown here is derived from an EMBL/GenBank/DDBJ whole genome shotgun (WGS) entry which is preliminary data.</text>
</comment>
<dbReference type="Gene3D" id="1.25.40.10">
    <property type="entry name" value="Tetratricopeptide repeat domain"/>
    <property type="match status" value="1"/>
</dbReference>
<dbReference type="PROSITE" id="PS50005">
    <property type="entry name" value="TPR"/>
    <property type="match status" value="1"/>
</dbReference>
<feature type="region of interest" description="Disordered" evidence="2">
    <location>
        <begin position="214"/>
        <end position="242"/>
    </location>
</feature>
<protein>
    <submittedName>
        <fullName evidence="3">Tetratricopeptide repeat protein</fullName>
    </submittedName>
</protein>
<name>A0ABT5JPW1_9SPHN</name>
<evidence type="ECO:0000256" key="1">
    <source>
        <dbReference type="PROSITE-ProRule" id="PRU00339"/>
    </source>
</evidence>
<dbReference type="InterPro" id="IPR019734">
    <property type="entry name" value="TPR_rpt"/>
</dbReference>
<evidence type="ECO:0000313" key="3">
    <source>
        <dbReference type="EMBL" id="MDC8754816.1"/>
    </source>
</evidence>
<organism evidence="3 4">
    <name type="scientific">Erythrobacter fulvus</name>
    <dbReference type="NCBI Taxonomy" id="2987523"/>
    <lineage>
        <taxon>Bacteria</taxon>
        <taxon>Pseudomonadati</taxon>
        <taxon>Pseudomonadota</taxon>
        <taxon>Alphaproteobacteria</taxon>
        <taxon>Sphingomonadales</taxon>
        <taxon>Erythrobacteraceae</taxon>
        <taxon>Erythrobacter/Porphyrobacter group</taxon>
        <taxon>Erythrobacter</taxon>
    </lineage>
</organism>
<dbReference type="SUPFAM" id="SSF48452">
    <property type="entry name" value="TPR-like"/>
    <property type="match status" value="1"/>
</dbReference>
<dbReference type="SMART" id="SM00028">
    <property type="entry name" value="TPR"/>
    <property type="match status" value="2"/>
</dbReference>
<accession>A0ABT5JPW1</accession>
<evidence type="ECO:0000256" key="2">
    <source>
        <dbReference type="SAM" id="MobiDB-lite"/>
    </source>
</evidence>
<sequence length="242" mass="26215">MMLALVSGGCSSLDFGPKPRMAQNVQLDRYFVSRLAAGRQYLNQGQVTKAIEAFRQASYNEATAPEALNGMGVAYSMLGRDDVARDLFVRAIDRNPADERFWRNLARADEKIMMAAKRQPAPADVVPETIAAPAEPQLAAMDTPLQPAVAKPVKARTLKKAKVTEVFISTKDSDQVAAAGVPATGNVVVVGKRAAPLRVASRSSSPQYPIRIRLKSSDKAGKSSAFQRDGQNYPIRISLTKQ</sequence>
<dbReference type="Proteomes" id="UP001216558">
    <property type="component" value="Unassembled WGS sequence"/>
</dbReference>
<dbReference type="Pfam" id="PF13428">
    <property type="entry name" value="TPR_14"/>
    <property type="match status" value="1"/>
</dbReference>
<dbReference type="InterPro" id="IPR011990">
    <property type="entry name" value="TPR-like_helical_dom_sf"/>
</dbReference>
<reference evidence="3 4" key="1">
    <citation type="submission" date="2022-10" db="EMBL/GenBank/DDBJ databases">
        <title>Erythrobacter sp. sf7 Genome sequencing.</title>
        <authorList>
            <person name="Park S."/>
        </authorList>
    </citation>
    <scope>NUCLEOTIDE SEQUENCE [LARGE SCALE GENOMIC DNA]</scope>
    <source>
        <strain evidence="4">sf7</strain>
    </source>
</reference>
<feature type="repeat" description="TPR" evidence="1">
    <location>
        <begin position="65"/>
        <end position="98"/>
    </location>
</feature>
<keyword evidence="4" id="KW-1185">Reference proteome</keyword>
<gene>
    <name evidence="3" type="ORF">OIK40_09205</name>
</gene>
<evidence type="ECO:0000313" key="4">
    <source>
        <dbReference type="Proteomes" id="UP001216558"/>
    </source>
</evidence>
<dbReference type="EMBL" id="JAQQXQ010000006">
    <property type="protein sequence ID" value="MDC8754816.1"/>
    <property type="molecule type" value="Genomic_DNA"/>
</dbReference>